<dbReference type="InterPro" id="IPR009677">
    <property type="entry name" value="DUF1266"/>
</dbReference>
<organism evidence="2 4">
    <name type="scientific">Pseudomonas piscis</name>
    <dbReference type="NCBI Taxonomy" id="2614538"/>
    <lineage>
        <taxon>Bacteria</taxon>
        <taxon>Pseudomonadati</taxon>
        <taxon>Pseudomonadota</taxon>
        <taxon>Gammaproteobacteria</taxon>
        <taxon>Pseudomonadales</taxon>
        <taxon>Pseudomonadaceae</taxon>
        <taxon>Pseudomonas</taxon>
    </lineage>
</organism>
<dbReference type="AlphaFoldDB" id="A0A7X1PNT5"/>
<evidence type="ECO:0000313" key="4">
    <source>
        <dbReference type="Proteomes" id="UP000486534"/>
    </source>
</evidence>
<reference evidence="3 5" key="2">
    <citation type="journal article" date="2023" name="Access Microbiol">
        <title>The genome of a steinernematid-associated Pseudomonas piscis bacterium encodes the biosynthesis of insect toxins.</title>
        <authorList>
            <person name="Awori R.M."/>
            <person name="Hendre P."/>
            <person name="Amugune N.O."/>
        </authorList>
    </citation>
    <scope>NUCLEOTIDE SEQUENCE [LARGE SCALE GENOMIC DNA]</scope>
    <source>
        <strain evidence="3 5">75</strain>
    </source>
</reference>
<reference evidence="2 4" key="1">
    <citation type="submission" date="2019-10" db="EMBL/GenBank/DDBJ databases">
        <title>Pseudomonas dajingensis sp. nov., isolated from the profound head ulcers of farmed Murray cod (Maccullochella peelii peelii).</title>
        <authorList>
            <person name="Liu Y."/>
        </authorList>
    </citation>
    <scope>NUCLEOTIDE SEQUENCE [LARGE SCALE GENOMIC DNA]</scope>
    <source>
        <strain evidence="2 4">MC042</strain>
    </source>
</reference>
<evidence type="ECO:0000313" key="3">
    <source>
        <dbReference type="EMBL" id="WMN16251.1"/>
    </source>
</evidence>
<dbReference type="Proteomes" id="UP001237292">
    <property type="component" value="Chromosome"/>
</dbReference>
<gene>
    <name evidence="2" type="ORF">GDH07_20215</name>
    <name evidence="3" type="ORF">QL104_23285</name>
</gene>
<dbReference type="Pfam" id="PF06889">
    <property type="entry name" value="DUF1266"/>
    <property type="match status" value="1"/>
</dbReference>
<keyword evidence="5" id="KW-1185">Reference proteome</keyword>
<dbReference type="EMBL" id="WHUV01000003">
    <property type="protein sequence ID" value="MQA55646.1"/>
    <property type="molecule type" value="Genomic_DNA"/>
</dbReference>
<evidence type="ECO:0000313" key="5">
    <source>
        <dbReference type="Proteomes" id="UP001237292"/>
    </source>
</evidence>
<feature type="domain" description="DUF1266" evidence="1">
    <location>
        <begin position="102"/>
        <end position="209"/>
    </location>
</feature>
<dbReference type="EMBL" id="CP133164">
    <property type="protein sequence ID" value="WMN16251.1"/>
    <property type="molecule type" value="Genomic_DNA"/>
</dbReference>
<proteinExistence type="predicted"/>
<evidence type="ECO:0000313" key="2">
    <source>
        <dbReference type="EMBL" id="MQA55646.1"/>
    </source>
</evidence>
<evidence type="ECO:0000259" key="1">
    <source>
        <dbReference type="Pfam" id="PF06889"/>
    </source>
</evidence>
<sequence length="220" mass="24723">MLTVIGFLFGAWVVWGYLRRRSSPTSLVVFTPRKRWALTLAQPMVDATGMTGFFDPETTYFADQARDTLRAPLLHQIGFRSNASDDEVRNHLNSTLERQWFRIDLHGLNASDDPRAAVAFACVRSAFFARCATLMGWLEADSGWRIMLLNAQRAQDCFDSWEDFGQAFMQGRRQWVAAFRADALGSTFNEDSLKQLLAADGGAWAKVAWQGLPAFSPATE</sequence>
<accession>A0A7X1PNT5</accession>
<dbReference type="Proteomes" id="UP000486534">
    <property type="component" value="Unassembled WGS sequence"/>
</dbReference>
<protein>
    <submittedName>
        <fullName evidence="2">DUF1266 domain-containing protein</fullName>
    </submittedName>
</protein>
<dbReference type="RefSeq" id="WP_053137017.1">
    <property type="nucleotide sequence ID" value="NZ_CP133164.1"/>
</dbReference>
<name>A0A7X1PNT5_9PSED</name>